<organism evidence="6 7">
    <name type="scientific">Sparassis crispa</name>
    <dbReference type="NCBI Taxonomy" id="139825"/>
    <lineage>
        <taxon>Eukaryota</taxon>
        <taxon>Fungi</taxon>
        <taxon>Dikarya</taxon>
        <taxon>Basidiomycota</taxon>
        <taxon>Agaricomycotina</taxon>
        <taxon>Agaricomycetes</taxon>
        <taxon>Polyporales</taxon>
        <taxon>Sparassidaceae</taxon>
        <taxon>Sparassis</taxon>
    </lineage>
</organism>
<dbReference type="PANTHER" id="PTHR15157">
    <property type="entry name" value="UV RADIATION RESISTANCE-ASSOCIATED GENE PROTEIN"/>
    <property type="match status" value="1"/>
</dbReference>
<dbReference type="GeneID" id="38775445"/>
<feature type="compositionally biased region" description="Low complexity" evidence="5">
    <location>
        <begin position="238"/>
        <end position="249"/>
    </location>
</feature>
<dbReference type="Pfam" id="PF10186">
    <property type="entry name" value="ATG14"/>
    <property type="match status" value="1"/>
</dbReference>
<protein>
    <recommendedName>
        <fullName evidence="2">Autophagy-related protein 14</fullName>
    </recommendedName>
</protein>
<keyword evidence="3 4" id="KW-0175">Coiled coil</keyword>
<feature type="compositionally biased region" description="Polar residues" evidence="5">
    <location>
        <begin position="167"/>
        <end position="186"/>
    </location>
</feature>
<feature type="compositionally biased region" description="Basic and acidic residues" evidence="5">
    <location>
        <begin position="101"/>
        <end position="113"/>
    </location>
</feature>
<feature type="coiled-coil region" evidence="4">
    <location>
        <begin position="641"/>
        <end position="701"/>
    </location>
</feature>
<evidence type="ECO:0000256" key="2">
    <source>
        <dbReference type="ARBA" id="ARBA00013807"/>
    </source>
</evidence>
<feature type="compositionally biased region" description="Polar residues" evidence="5">
    <location>
        <begin position="991"/>
        <end position="1002"/>
    </location>
</feature>
<feature type="region of interest" description="Disordered" evidence="5">
    <location>
        <begin position="896"/>
        <end position="952"/>
    </location>
</feature>
<dbReference type="OrthoDB" id="72772at2759"/>
<accession>A0A401G8P6</accession>
<feature type="region of interest" description="Disordered" evidence="5">
    <location>
        <begin position="160"/>
        <end position="186"/>
    </location>
</feature>
<gene>
    <name evidence="6" type="ORF">SCP_0114170</name>
</gene>
<proteinExistence type="inferred from homology"/>
<feature type="compositionally biased region" description="Basic and acidic residues" evidence="5">
    <location>
        <begin position="422"/>
        <end position="436"/>
    </location>
</feature>
<evidence type="ECO:0000313" key="6">
    <source>
        <dbReference type="EMBL" id="GBE78528.1"/>
    </source>
</evidence>
<feature type="region of interest" description="Disordered" evidence="5">
    <location>
        <begin position="405"/>
        <end position="467"/>
    </location>
</feature>
<dbReference type="PANTHER" id="PTHR15157:SF5">
    <property type="entry name" value="UV RADIATION RESISTANCE-ASSOCIATED GENE PROTEIN"/>
    <property type="match status" value="1"/>
</dbReference>
<dbReference type="InterPro" id="IPR018791">
    <property type="entry name" value="UV_resistance/autophagy_Atg14"/>
</dbReference>
<reference evidence="6 7" key="1">
    <citation type="journal article" date="2018" name="Sci. Rep.">
        <title>Genome sequence of the cauliflower mushroom Sparassis crispa (Hanabiratake) and its association with beneficial usage.</title>
        <authorList>
            <person name="Kiyama R."/>
            <person name="Furutani Y."/>
            <person name="Kawaguchi K."/>
            <person name="Nakanishi T."/>
        </authorList>
    </citation>
    <scope>NUCLEOTIDE SEQUENCE [LARGE SCALE GENOMIC DNA]</scope>
</reference>
<feature type="region of interest" description="Disordered" evidence="5">
    <location>
        <begin position="101"/>
        <end position="137"/>
    </location>
</feature>
<keyword evidence="7" id="KW-1185">Reference proteome</keyword>
<evidence type="ECO:0000256" key="1">
    <source>
        <dbReference type="ARBA" id="ARBA00009574"/>
    </source>
</evidence>
<feature type="region of interest" description="Disordered" evidence="5">
    <location>
        <begin position="226"/>
        <end position="341"/>
    </location>
</feature>
<feature type="compositionally biased region" description="Basic and acidic residues" evidence="5">
    <location>
        <begin position="453"/>
        <end position="467"/>
    </location>
</feature>
<feature type="compositionally biased region" description="Low complexity" evidence="5">
    <location>
        <begin position="932"/>
        <end position="950"/>
    </location>
</feature>
<evidence type="ECO:0000256" key="5">
    <source>
        <dbReference type="SAM" id="MobiDB-lite"/>
    </source>
</evidence>
<evidence type="ECO:0000256" key="3">
    <source>
        <dbReference type="ARBA" id="ARBA00023054"/>
    </source>
</evidence>
<feature type="compositionally biased region" description="Polar residues" evidence="5">
    <location>
        <begin position="410"/>
        <end position="421"/>
    </location>
</feature>
<feature type="compositionally biased region" description="Low complexity" evidence="5">
    <location>
        <begin position="119"/>
        <end position="137"/>
    </location>
</feature>
<dbReference type="GO" id="GO:0000323">
    <property type="term" value="C:lytic vacuole"/>
    <property type="evidence" value="ECO:0007669"/>
    <property type="project" value="TreeGrafter"/>
</dbReference>
<dbReference type="EMBL" id="BFAD01000001">
    <property type="protein sequence ID" value="GBE78528.1"/>
    <property type="molecule type" value="Genomic_DNA"/>
</dbReference>
<dbReference type="InParanoid" id="A0A401G8P6"/>
<dbReference type="GO" id="GO:0035493">
    <property type="term" value="P:SNARE complex assembly"/>
    <property type="evidence" value="ECO:0007669"/>
    <property type="project" value="TreeGrafter"/>
</dbReference>
<feature type="compositionally biased region" description="Basic and acidic residues" evidence="5">
    <location>
        <begin position="250"/>
        <end position="263"/>
    </location>
</feature>
<feature type="compositionally biased region" description="Polar residues" evidence="5">
    <location>
        <begin position="897"/>
        <end position="924"/>
    </location>
</feature>
<dbReference type="GO" id="GO:0005768">
    <property type="term" value="C:endosome"/>
    <property type="evidence" value="ECO:0007669"/>
    <property type="project" value="TreeGrafter"/>
</dbReference>
<name>A0A401G8P6_9APHY</name>
<dbReference type="GO" id="GO:0000149">
    <property type="term" value="F:SNARE binding"/>
    <property type="evidence" value="ECO:0007669"/>
    <property type="project" value="TreeGrafter"/>
</dbReference>
<dbReference type="RefSeq" id="XP_027609441.1">
    <property type="nucleotide sequence ID" value="XM_027753640.1"/>
</dbReference>
<sequence>MHGSPESVWNHSDLHLDEASLSLTPRRIRHVSSIQVRNLTPFPVRDAFASALKQPSEQPQFTSHGHLTDDLDVTIGRKHGRRFSTASSTTLSSVRIEAEVGQHETDHTTEFGVRKRTTSRASMSSGLSSPSSPSLGRRYSVTAAVPTVRPFHRPRTISVASSAARASFTSPAISGEPGTSKSASFSGLLRDTSQTGLEKVLQSRLVETFITIRLPTAPVAHALDGAHQGQADHHENFSSRSPTPSLKSSSSRERVACPTRKPDSAALRRNTVSASSSSLSPSKRSVTLSSSNLRNGASSSHSKASSVSFPNGRALKTPSSPPSQRQRSPIPPPLTSLLPKTEHSRLPGYALSSQEHAWPAPDYLSPIHRPSTNPYFQLDARSGFEFASSADVSGTRMHIEVWGRVGSGPGWSSAQTGTNDECSGRERRGKNKERVAESSPVKAHRGSTPLKPSDVKGKGREKEREGELSEWKVLEGWDFELDNLVPLPEDFVAHPSHLPSNTLLVTLSPPGQTFYLPAPSLNKGIPSPLPTSSTGYNSDPETDVRNIASAGGIITSDETARRLVEKMEQNILVIEEPSVFRRRREVPSAGWQDLLKVINLQTCISDTQESLSGIVRPINRLVLKGGAIYATREVSERTAWVAQLNEETRAVDTESDRARNRIAALREDLRSRRELLTLARQSHAQFTKEEAERELELAEEREWLSSLRSNLSPMRSILITTLANIFPIELVSPPDLLFTILDVPLPIPLAATDPAPPLSLLSHKEVTEDAVATALGFAAQVVQLLAAYMGKGLVYPVTCVGSRSLIKDGISAMVGPRMFPLFSRSVDTYRFEYGVFLLNKDIEMLMGDRDLRALDMRHTLPNLKNLLLTLTDNETSRLPSRLTVASSSVSISSLQSPILTPSTLPSETASQTQPDGLPSINTTVPVAEHDSPPASGSTTPTTSIPDTGTARKSRAFIDLAPFTGFLRSRYPSTTRPTVKSVPEASEGAQDASGSAPPTSNGEAQAESEATGDDEDDRRTIRPGLVDDEGKMEVDETVRPPAAVPAVRTHGVN</sequence>
<comment type="caution">
    <text evidence="6">The sequence shown here is derived from an EMBL/GenBank/DDBJ whole genome shotgun (WGS) entry which is preliminary data.</text>
</comment>
<dbReference type="Proteomes" id="UP000287166">
    <property type="component" value="Unassembled WGS sequence"/>
</dbReference>
<dbReference type="AlphaFoldDB" id="A0A401G8P6"/>
<evidence type="ECO:0000256" key="4">
    <source>
        <dbReference type="SAM" id="Coils"/>
    </source>
</evidence>
<feature type="compositionally biased region" description="Low complexity" evidence="5">
    <location>
        <begin position="273"/>
        <end position="308"/>
    </location>
</feature>
<feature type="compositionally biased region" description="Basic and acidic residues" evidence="5">
    <location>
        <begin position="1027"/>
        <end position="1037"/>
    </location>
</feature>
<evidence type="ECO:0000313" key="7">
    <source>
        <dbReference type="Proteomes" id="UP000287166"/>
    </source>
</evidence>
<dbReference type="GO" id="GO:0032991">
    <property type="term" value="C:protein-containing complex"/>
    <property type="evidence" value="ECO:0007669"/>
    <property type="project" value="UniProtKB-ARBA"/>
</dbReference>
<dbReference type="STRING" id="139825.A0A401G8P6"/>
<feature type="region of interest" description="Disordered" evidence="5">
    <location>
        <begin position="967"/>
        <end position="1052"/>
    </location>
</feature>
<comment type="similarity">
    <text evidence="1">Belongs to the ATG14 family.</text>
</comment>